<dbReference type="Gene3D" id="1.10.600.10">
    <property type="entry name" value="Farnesyl Diphosphate Synthase"/>
    <property type="match status" value="1"/>
</dbReference>
<dbReference type="InterPro" id="IPR008949">
    <property type="entry name" value="Isoprenoid_synthase_dom_sf"/>
</dbReference>
<dbReference type="EMBL" id="UINC01114749">
    <property type="protein sequence ID" value="SVC85276.1"/>
    <property type="molecule type" value="Genomic_DNA"/>
</dbReference>
<evidence type="ECO:0000313" key="1">
    <source>
        <dbReference type="EMBL" id="SVC85276.1"/>
    </source>
</evidence>
<reference evidence="1" key="1">
    <citation type="submission" date="2018-05" db="EMBL/GenBank/DDBJ databases">
        <authorList>
            <person name="Lanie J.A."/>
            <person name="Ng W.-L."/>
            <person name="Kazmierczak K.M."/>
            <person name="Andrzejewski T.M."/>
            <person name="Davidsen T.M."/>
            <person name="Wayne K.J."/>
            <person name="Tettelin H."/>
            <person name="Glass J.I."/>
            <person name="Rusch D."/>
            <person name="Podicherti R."/>
            <person name="Tsui H.-C.T."/>
            <person name="Winkler M.E."/>
        </authorList>
    </citation>
    <scope>NUCLEOTIDE SEQUENCE</scope>
</reference>
<sequence>EIFGHESNMGKSLGSDIFAGKQTALMILARDNDSNKWEKFINAKNSISDYQSYFVKNGIKTGTETIIQHYIYKAEKGLKVINQDKRNHLRQFTTMILNRTY</sequence>
<feature type="non-terminal residue" evidence="1">
    <location>
        <position position="1"/>
    </location>
</feature>
<gene>
    <name evidence="1" type="ORF">METZ01_LOCUS338130</name>
</gene>
<accession>A0A382QIL1</accession>
<name>A0A382QIL1_9ZZZZ</name>
<dbReference type="SUPFAM" id="SSF48576">
    <property type="entry name" value="Terpenoid synthases"/>
    <property type="match status" value="1"/>
</dbReference>
<organism evidence="1">
    <name type="scientific">marine metagenome</name>
    <dbReference type="NCBI Taxonomy" id="408172"/>
    <lineage>
        <taxon>unclassified sequences</taxon>
        <taxon>metagenomes</taxon>
        <taxon>ecological metagenomes</taxon>
    </lineage>
</organism>
<dbReference type="AlphaFoldDB" id="A0A382QIL1"/>
<protein>
    <submittedName>
        <fullName evidence="1">Uncharacterized protein</fullName>
    </submittedName>
</protein>
<proteinExistence type="predicted"/>